<dbReference type="PANTHER" id="PTHR33446">
    <property type="entry name" value="PROTEIN TONB-RELATED"/>
    <property type="match status" value="1"/>
</dbReference>
<evidence type="ECO:0000256" key="10">
    <source>
        <dbReference type="SAM" id="MobiDB-lite"/>
    </source>
</evidence>
<evidence type="ECO:0000313" key="12">
    <source>
        <dbReference type="EMBL" id="ERP31449.1"/>
    </source>
</evidence>
<dbReference type="GO" id="GO:0005886">
    <property type="term" value="C:plasma membrane"/>
    <property type="evidence" value="ECO:0007669"/>
    <property type="project" value="UniProtKB-SubCell"/>
</dbReference>
<keyword evidence="4" id="KW-1003">Cell membrane</keyword>
<comment type="similarity">
    <text evidence="2">Belongs to the TonB family.</text>
</comment>
<dbReference type="InterPro" id="IPR006260">
    <property type="entry name" value="TonB/TolA_C"/>
</dbReference>
<name>U7D4K9_9BACT</name>
<dbReference type="RefSeq" id="WP_022637098.1">
    <property type="nucleotide sequence ID" value="NZ_ASJR01000013.1"/>
</dbReference>
<reference evidence="12 13" key="1">
    <citation type="journal article" date="2013" name="Environ. Microbiol.">
        <title>Genome analysis of Chitinivibrio alkaliphilus gen. nov., sp. nov., a novel extremely haloalkaliphilic anaerobic chitinolytic bacterium from the candidate phylum Termite Group 3.</title>
        <authorList>
            <person name="Sorokin D.Y."/>
            <person name="Gumerov V.M."/>
            <person name="Rakitin A.L."/>
            <person name="Beletsky A.V."/>
            <person name="Damste J.S."/>
            <person name="Muyzer G."/>
            <person name="Mardanov A.V."/>
            <person name="Ravin N.V."/>
        </authorList>
    </citation>
    <scope>NUCLEOTIDE SEQUENCE [LARGE SCALE GENOMIC DNA]</scope>
    <source>
        <strain evidence="12 13">ACht1</strain>
    </source>
</reference>
<evidence type="ECO:0000256" key="5">
    <source>
        <dbReference type="ARBA" id="ARBA00022519"/>
    </source>
</evidence>
<dbReference type="InterPro" id="IPR051045">
    <property type="entry name" value="TonB-dependent_transducer"/>
</dbReference>
<accession>U7D4K9</accession>
<evidence type="ECO:0000256" key="9">
    <source>
        <dbReference type="ARBA" id="ARBA00023136"/>
    </source>
</evidence>
<evidence type="ECO:0000259" key="11">
    <source>
        <dbReference type="PROSITE" id="PS52015"/>
    </source>
</evidence>
<evidence type="ECO:0000256" key="3">
    <source>
        <dbReference type="ARBA" id="ARBA00022448"/>
    </source>
</evidence>
<sequence length="210" mass="23354">MRYTQYLMKIAQLIAKSALALLVTFLLFMIIPIAQDMSQDRPPKEEDSIQVEQTIVFEEPQEETPPQPQEESPDMNPLATSMSRPARDLDMDFSPDLGVGDGGSIIGGGQGVRTSVMEEGDADTPPAPIRREPVAYPRAARRQGIEGTVVVTFVVDISGAVSNIQFEELPHPLFESPVRETLQRWRFRPGVFEGMPVAVRVRQSINFSLE</sequence>
<evidence type="ECO:0000256" key="6">
    <source>
        <dbReference type="ARBA" id="ARBA00022692"/>
    </source>
</evidence>
<keyword evidence="3" id="KW-0813">Transport</keyword>
<dbReference type="GO" id="GO:0031992">
    <property type="term" value="F:energy transducer activity"/>
    <property type="evidence" value="ECO:0007669"/>
    <property type="project" value="InterPro"/>
</dbReference>
<keyword evidence="5" id="KW-0997">Cell inner membrane</keyword>
<keyword evidence="9" id="KW-0472">Membrane</keyword>
<dbReference type="GO" id="GO:0055085">
    <property type="term" value="P:transmembrane transport"/>
    <property type="evidence" value="ECO:0007669"/>
    <property type="project" value="InterPro"/>
</dbReference>
<evidence type="ECO:0000313" key="13">
    <source>
        <dbReference type="Proteomes" id="UP000017148"/>
    </source>
</evidence>
<feature type="domain" description="TonB C-terminal" evidence="11">
    <location>
        <begin position="121"/>
        <end position="210"/>
    </location>
</feature>
<organism evidence="12 13">
    <name type="scientific">Chitinivibrio alkaliphilus ACht1</name>
    <dbReference type="NCBI Taxonomy" id="1313304"/>
    <lineage>
        <taxon>Bacteria</taxon>
        <taxon>Pseudomonadati</taxon>
        <taxon>Fibrobacterota</taxon>
        <taxon>Chitinivibrionia</taxon>
        <taxon>Chitinivibrionales</taxon>
        <taxon>Chitinivibrionaceae</taxon>
        <taxon>Chitinivibrio</taxon>
    </lineage>
</organism>
<evidence type="ECO:0000256" key="8">
    <source>
        <dbReference type="ARBA" id="ARBA00022989"/>
    </source>
</evidence>
<evidence type="ECO:0000256" key="7">
    <source>
        <dbReference type="ARBA" id="ARBA00022927"/>
    </source>
</evidence>
<keyword evidence="8" id="KW-1133">Transmembrane helix</keyword>
<dbReference type="PRINTS" id="PR01374">
    <property type="entry name" value="TONBPROTEIN"/>
</dbReference>
<dbReference type="NCBIfam" id="TIGR01352">
    <property type="entry name" value="tonB_Cterm"/>
    <property type="match status" value="1"/>
</dbReference>
<dbReference type="eggNOG" id="COG0810">
    <property type="taxonomic scope" value="Bacteria"/>
</dbReference>
<dbReference type="Proteomes" id="UP000017148">
    <property type="component" value="Unassembled WGS sequence"/>
</dbReference>
<comment type="caution">
    <text evidence="12">The sequence shown here is derived from an EMBL/GenBank/DDBJ whole genome shotgun (WGS) entry which is preliminary data.</text>
</comment>
<dbReference type="Pfam" id="PF03544">
    <property type="entry name" value="TonB_C"/>
    <property type="match status" value="1"/>
</dbReference>
<dbReference type="STRING" id="1313304.CALK_1651"/>
<feature type="compositionally biased region" description="Gly residues" evidence="10">
    <location>
        <begin position="99"/>
        <end position="109"/>
    </location>
</feature>
<dbReference type="Gene3D" id="3.30.1150.10">
    <property type="match status" value="1"/>
</dbReference>
<dbReference type="PROSITE" id="PS52015">
    <property type="entry name" value="TONB_CTD"/>
    <property type="match status" value="1"/>
</dbReference>
<protein>
    <submittedName>
        <fullName evidence="12">TonB family protein</fullName>
    </submittedName>
</protein>
<evidence type="ECO:0000256" key="1">
    <source>
        <dbReference type="ARBA" id="ARBA00004383"/>
    </source>
</evidence>
<dbReference type="GO" id="GO:0015891">
    <property type="term" value="P:siderophore transport"/>
    <property type="evidence" value="ECO:0007669"/>
    <property type="project" value="InterPro"/>
</dbReference>
<dbReference type="GO" id="GO:0015031">
    <property type="term" value="P:protein transport"/>
    <property type="evidence" value="ECO:0007669"/>
    <property type="project" value="UniProtKB-KW"/>
</dbReference>
<keyword evidence="7" id="KW-0653">Protein transport</keyword>
<dbReference type="OrthoDB" id="1628901at2"/>
<evidence type="ECO:0000256" key="4">
    <source>
        <dbReference type="ARBA" id="ARBA00022475"/>
    </source>
</evidence>
<evidence type="ECO:0000256" key="2">
    <source>
        <dbReference type="ARBA" id="ARBA00006555"/>
    </source>
</evidence>
<dbReference type="SUPFAM" id="SSF74653">
    <property type="entry name" value="TolA/TonB C-terminal domain"/>
    <property type="match status" value="1"/>
</dbReference>
<keyword evidence="6" id="KW-0812">Transmembrane</keyword>
<dbReference type="GO" id="GO:0030288">
    <property type="term" value="C:outer membrane-bounded periplasmic space"/>
    <property type="evidence" value="ECO:0007669"/>
    <property type="project" value="InterPro"/>
</dbReference>
<dbReference type="InterPro" id="IPR003538">
    <property type="entry name" value="TonB"/>
</dbReference>
<proteinExistence type="inferred from homology"/>
<dbReference type="InterPro" id="IPR037682">
    <property type="entry name" value="TonB_C"/>
</dbReference>
<gene>
    <name evidence="12" type="ORF">CALK_1651</name>
</gene>
<dbReference type="EMBL" id="ASJR01000013">
    <property type="protein sequence ID" value="ERP31449.1"/>
    <property type="molecule type" value="Genomic_DNA"/>
</dbReference>
<dbReference type="AlphaFoldDB" id="U7D4K9"/>
<keyword evidence="13" id="KW-1185">Reference proteome</keyword>
<comment type="subcellular location">
    <subcellularLocation>
        <location evidence="1">Cell inner membrane</location>
        <topology evidence="1">Single-pass membrane protein</topology>
        <orientation evidence="1">Periplasmic side</orientation>
    </subcellularLocation>
</comment>
<feature type="region of interest" description="Disordered" evidence="10">
    <location>
        <begin position="57"/>
        <end position="109"/>
    </location>
</feature>